<accession>A0AA87Z1W2</accession>
<reference evidence="1" key="1">
    <citation type="submission" date="2023-07" db="EMBL/GenBank/DDBJ databases">
        <title>draft genome sequence of fig (Ficus carica).</title>
        <authorList>
            <person name="Takahashi T."/>
            <person name="Nishimura K."/>
        </authorList>
    </citation>
    <scope>NUCLEOTIDE SEQUENCE</scope>
</reference>
<name>A0AA87Z1W2_FICCA</name>
<gene>
    <name evidence="1" type="ORF">TIFTF001_047078</name>
</gene>
<sequence length="102" mass="11860">MFGLFTAAVISNSSRHSSRPHRRWWRLVTVEIRDAIASHCRDLLPNAAELQIWSHSSQPNLRWWRSVTDPRRDRLPLLRSPPRHRELQIWLAICAASDGGSQ</sequence>
<proteinExistence type="predicted"/>
<evidence type="ECO:0000313" key="1">
    <source>
        <dbReference type="EMBL" id="GMN20341.1"/>
    </source>
</evidence>
<comment type="caution">
    <text evidence="1">The sequence shown here is derived from an EMBL/GenBank/DDBJ whole genome shotgun (WGS) entry which is preliminary data.</text>
</comment>
<dbReference type="AlphaFoldDB" id="A0AA87Z1W2"/>
<evidence type="ECO:0000313" key="2">
    <source>
        <dbReference type="Proteomes" id="UP001187192"/>
    </source>
</evidence>
<organism evidence="1 2">
    <name type="scientific">Ficus carica</name>
    <name type="common">Common fig</name>
    <dbReference type="NCBI Taxonomy" id="3494"/>
    <lineage>
        <taxon>Eukaryota</taxon>
        <taxon>Viridiplantae</taxon>
        <taxon>Streptophyta</taxon>
        <taxon>Embryophyta</taxon>
        <taxon>Tracheophyta</taxon>
        <taxon>Spermatophyta</taxon>
        <taxon>Magnoliopsida</taxon>
        <taxon>eudicotyledons</taxon>
        <taxon>Gunneridae</taxon>
        <taxon>Pentapetalae</taxon>
        <taxon>rosids</taxon>
        <taxon>fabids</taxon>
        <taxon>Rosales</taxon>
        <taxon>Moraceae</taxon>
        <taxon>Ficeae</taxon>
        <taxon>Ficus</taxon>
    </lineage>
</organism>
<keyword evidence="2" id="KW-1185">Reference proteome</keyword>
<protein>
    <submittedName>
        <fullName evidence="1">Uncharacterized protein</fullName>
    </submittedName>
</protein>
<dbReference type="EMBL" id="BTGU01005147">
    <property type="protein sequence ID" value="GMN20341.1"/>
    <property type="molecule type" value="Genomic_DNA"/>
</dbReference>
<dbReference type="Proteomes" id="UP001187192">
    <property type="component" value="Unassembled WGS sequence"/>
</dbReference>